<sequence length="235" mass="25412">MPASTPPLNPSDVASSLTNAHHTASTTAGTSPPASGAYTGSIDDICACARAAWPAELPSEAWYLAVIPALLAFRRPELIAPVYEYAARVGEDPPQQLVARIKDALMKLWTIIGIPPVISAVPHLARVSPSPSETAESMYTPLTLDAVESRGRGFMQTLYQHNLAQSTGTWGVHEPDFLWLEERVIYGLFLADHSLLGQVETSVVVLAAMMCSGLLAPAEWHVRGMRRLRSRSDRG</sequence>
<gene>
    <name evidence="2" type="ORF">EJ06DRAFT_352207</name>
</gene>
<organism evidence="2 3">
    <name type="scientific">Trichodelitschia bisporula</name>
    <dbReference type="NCBI Taxonomy" id="703511"/>
    <lineage>
        <taxon>Eukaryota</taxon>
        <taxon>Fungi</taxon>
        <taxon>Dikarya</taxon>
        <taxon>Ascomycota</taxon>
        <taxon>Pezizomycotina</taxon>
        <taxon>Dothideomycetes</taxon>
        <taxon>Dothideomycetes incertae sedis</taxon>
        <taxon>Phaeotrichales</taxon>
        <taxon>Phaeotrichaceae</taxon>
        <taxon>Trichodelitschia</taxon>
    </lineage>
</organism>
<dbReference type="InterPro" id="IPR052999">
    <property type="entry name" value="PTS1_Protein"/>
</dbReference>
<dbReference type="PANTHER" id="PTHR28180:SF5">
    <property type="entry name" value="DNA POLYMERASE ALPHA SUBUNIT B"/>
    <property type="match status" value="1"/>
</dbReference>
<accession>A0A6G1I0U9</accession>
<evidence type="ECO:0000256" key="1">
    <source>
        <dbReference type="SAM" id="MobiDB-lite"/>
    </source>
</evidence>
<dbReference type="Gene3D" id="1.20.1290.10">
    <property type="entry name" value="AhpD-like"/>
    <property type="match status" value="1"/>
</dbReference>
<reference evidence="2" key="1">
    <citation type="journal article" date="2020" name="Stud. Mycol.">
        <title>101 Dothideomycetes genomes: a test case for predicting lifestyles and emergence of pathogens.</title>
        <authorList>
            <person name="Haridas S."/>
            <person name="Albert R."/>
            <person name="Binder M."/>
            <person name="Bloem J."/>
            <person name="Labutti K."/>
            <person name="Salamov A."/>
            <person name="Andreopoulos B."/>
            <person name="Baker S."/>
            <person name="Barry K."/>
            <person name="Bills G."/>
            <person name="Bluhm B."/>
            <person name="Cannon C."/>
            <person name="Castanera R."/>
            <person name="Culley D."/>
            <person name="Daum C."/>
            <person name="Ezra D."/>
            <person name="Gonzalez J."/>
            <person name="Henrissat B."/>
            <person name="Kuo A."/>
            <person name="Liang C."/>
            <person name="Lipzen A."/>
            <person name="Lutzoni F."/>
            <person name="Magnuson J."/>
            <person name="Mondo S."/>
            <person name="Nolan M."/>
            <person name="Ohm R."/>
            <person name="Pangilinan J."/>
            <person name="Park H.-J."/>
            <person name="Ramirez L."/>
            <person name="Alfaro M."/>
            <person name="Sun H."/>
            <person name="Tritt A."/>
            <person name="Yoshinaga Y."/>
            <person name="Zwiers L.-H."/>
            <person name="Turgeon B."/>
            <person name="Goodwin S."/>
            <person name="Spatafora J."/>
            <person name="Crous P."/>
            <person name="Grigoriev I."/>
        </authorList>
    </citation>
    <scope>NUCLEOTIDE SEQUENCE</scope>
    <source>
        <strain evidence="2">CBS 262.69</strain>
    </source>
</reference>
<dbReference type="PANTHER" id="PTHR28180">
    <property type="entry name" value="CONSERVED MITOCHONDRIAL PROTEIN-RELATED"/>
    <property type="match status" value="1"/>
</dbReference>
<protein>
    <submittedName>
        <fullName evidence="2">Uncharacterized protein</fullName>
    </submittedName>
</protein>
<evidence type="ECO:0000313" key="3">
    <source>
        <dbReference type="Proteomes" id="UP000799640"/>
    </source>
</evidence>
<feature type="region of interest" description="Disordered" evidence="1">
    <location>
        <begin position="1"/>
        <end position="35"/>
    </location>
</feature>
<evidence type="ECO:0000313" key="2">
    <source>
        <dbReference type="EMBL" id="KAF2401605.1"/>
    </source>
</evidence>
<dbReference type="AlphaFoldDB" id="A0A6G1I0U9"/>
<dbReference type="Proteomes" id="UP000799640">
    <property type="component" value="Unassembled WGS sequence"/>
</dbReference>
<name>A0A6G1I0U9_9PEZI</name>
<feature type="compositionally biased region" description="Low complexity" evidence="1">
    <location>
        <begin position="14"/>
        <end position="35"/>
    </location>
</feature>
<dbReference type="OrthoDB" id="5537330at2759"/>
<dbReference type="EMBL" id="ML996692">
    <property type="protein sequence ID" value="KAF2401605.1"/>
    <property type="molecule type" value="Genomic_DNA"/>
</dbReference>
<proteinExistence type="predicted"/>
<keyword evidence="3" id="KW-1185">Reference proteome</keyword>
<dbReference type="InterPro" id="IPR029032">
    <property type="entry name" value="AhpD-like"/>
</dbReference>